<accession>A0A848QLV2</accession>
<name>A0A848QLV2_9SPHN</name>
<dbReference type="RefSeq" id="WP_170012512.1">
    <property type="nucleotide sequence ID" value="NZ_JABCRE010000003.1"/>
</dbReference>
<sequence length="317" mass="34887">MNSGLDSVTAGIVSDLGFVEEMGRVRTFLNGWIDRVGPDLKPLLEWQFVEGSKYFRPLTIFGCYRAKFGGKNGADIPDAMIRSAAVLEMMHNMTLIVDDILDHSDERRGIPSLHAKFGQLPALMASGFIVAEGFEMSAEDPHDIRLFADLVKRLGVAECAQWRLRRQPLGVADWEAIAGEDTGSMFETCACLATRDDSLRKFGRLIGMVYHGCDDVGDVKGLEGLGGGGEEDLRDGILTLPASLAIQDRTICDMFCKPEPSLEELEQIKHAMIAQLPAADAHLDKLATDAKWQAQTQTSDPGVLVELVDYTRELSRR</sequence>
<keyword evidence="3 6" id="KW-0808">Transferase</keyword>
<dbReference type="PROSITE" id="PS00723">
    <property type="entry name" value="POLYPRENYL_SYNTHASE_1"/>
    <property type="match status" value="1"/>
</dbReference>
<evidence type="ECO:0008006" key="9">
    <source>
        <dbReference type="Google" id="ProtNLM"/>
    </source>
</evidence>
<dbReference type="GO" id="GO:0046872">
    <property type="term" value="F:metal ion binding"/>
    <property type="evidence" value="ECO:0007669"/>
    <property type="project" value="UniProtKB-KW"/>
</dbReference>
<comment type="cofactor">
    <cofactor evidence="1">
        <name>Mg(2+)</name>
        <dbReference type="ChEBI" id="CHEBI:18420"/>
    </cofactor>
</comment>
<organism evidence="7 8">
    <name type="scientific">Pontixanthobacter rizhaonensis</name>
    <dbReference type="NCBI Taxonomy" id="2730337"/>
    <lineage>
        <taxon>Bacteria</taxon>
        <taxon>Pseudomonadati</taxon>
        <taxon>Pseudomonadota</taxon>
        <taxon>Alphaproteobacteria</taxon>
        <taxon>Sphingomonadales</taxon>
        <taxon>Erythrobacteraceae</taxon>
        <taxon>Pontixanthobacter</taxon>
    </lineage>
</organism>
<dbReference type="Proteomes" id="UP000561181">
    <property type="component" value="Unassembled WGS sequence"/>
</dbReference>
<keyword evidence="4" id="KW-0479">Metal-binding</keyword>
<dbReference type="PANTHER" id="PTHR12001:SF69">
    <property type="entry name" value="ALL TRANS-POLYPRENYL-DIPHOSPHATE SYNTHASE PDSS1"/>
    <property type="match status" value="1"/>
</dbReference>
<proteinExistence type="inferred from homology"/>
<reference evidence="7 8" key="1">
    <citation type="submission" date="2020-04" db="EMBL/GenBank/DDBJ databases">
        <authorList>
            <person name="Liu A."/>
        </authorList>
    </citation>
    <scope>NUCLEOTIDE SEQUENCE [LARGE SCALE GENOMIC DNA]</scope>
    <source>
        <strain evidence="7 8">RZ02</strain>
    </source>
</reference>
<dbReference type="GO" id="GO:0004659">
    <property type="term" value="F:prenyltransferase activity"/>
    <property type="evidence" value="ECO:0007669"/>
    <property type="project" value="InterPro"/>
</dbReference>
<evidence type="ECO:0000256" key="1">
    <source>
        <dbReference type="ARBA" id="ARBA00001946"/>
    </source>
</evidence>
<evidence type="ECO:0000313" key="8">
    <source>
        <dbReference type="Proteomes" id="UP000561181"/>
    </source>
</evidence>
<evidence type="ECO:0000256" key="4">
    <source>
        <dbReference type="ARBA" id="ARBA00022723"/>
    </source>
</evidence>
<dbReference type="EMBL" id="JABCRE010000003">
    <property type="protein sequence ID" value="NMW32134.1"/>
    <property type="molecule type" value="Genomic_DNA"/>
</dbReference>
<dbReference type="SUPFAM" id="SSF48576">
    <property type="entry name" value="Terpenoid synthases"/>
    <property type="match status" value="1"/>
</dbReference>
<evidence type="ECO:0000256" key="2">
    <source>
        <dbReference type="ARBA" id="ARBA00006706"/>
    </source>
</evidence>
<comment type="caution">
    <text evidence="7">The sequence shown here is derived from an EMBL/GenBank/DDBJ whole genome shotgun (WGS) entry which is preliminary data.</text>
</comment>
<evidence type="ECO:0000256" key="3">
    <source>
        <dbReference type="ARBA" id="ARBA00022679"/>
    </source>
</evidence>
<dbReference type="Pfam" id="PF00348">
    <property type="entry name" value="polyprenyl_synt"/>
    <property type="match status" value="1"/>
</dbReference>
<keyword evidence="8" id="KW-1185">Reference proteome</keyword>
<keyword evidence="5" id="KW-0460">Magnesium</keyword>
<evidence type="ECO:0000256" key="5">
    <source>
        <dbReference type="ARBA" id="ARBA00022842"/>
    </source>
</evidence>
<dbReference type="PANTHER" id="PTHR12001">
    <property type="entry name" value="GERANYLGERANYL PYROPHOSPHATE SYNTHASE"/>
    <property type="match status" value="1"/>
</dbReference>
<dbReference type="Gene3D" id="1.10.600.10">
    <property type="entry name" value="Farnesyl Diphosphate Synthase"/>
    <property type="match status" value="1"/>
</dbReference>
<dbReference type="AlphaFoldDB" id="A0A848QLV2"/>
<dbReference type="GO" id="GO:0008299">
    <property type="term" value="P:isoprenoid biosynthetic process"/>
    <property type="evidence" value="ECO:0007669"/>
    <property type="project" value="InterPro"/>
</dbReference>
<dbReference type="InterPro" id="IPR033749">
    <property type="entry name" value="Polyprenyl_synt_CS"/>
</dbReference>
<evidence type="ECO:0000256" key="6">
    <source>
        <dbReference type="RuleBase" id="RU004466"/>
    </source>
</evidence>
<comment type="similarity">
    <text evidence="2 6">Belongs to the FPP/GGPP synthase family.</text>
</comment>
<evidence type="ECO:0000313" key="7">
    <source>
        <dbReference type="EMBL" id="NMW32134.1"/>
    </source>
</evidence>
<dbReference type="InterPro" id="IPR000092">
    <property type="entry name" value="Polyprenyl_synt"/>
</dbReference>
<gene>
    <name evidence="7" type="ORF">HKD42_08680</name>
</gene>
<dbReference type="InterPro" id="IPR008949">
    <property type="entry name" value="Isoprenoid_synthase_dom_sf"/>
</dbReference>
<protein>
    <recommendedName>
        <fullName evidence="9">Polyprenyl synthetase</fullName>
    </recommendedName>
</protein>